<dbReference type="Proteomes" id="UP000003748">
    <property type="component" value="Unassembled WGS sequence"/>
</dbReference>
<dbReference type="EMBL" id="ACJY01000099">
    <property type="protein sequence ID" value="EFE86001.1"/>
    <property type="molecule type" value="Genomic_DNA"/>
</dbReference>
<evidence type="ECO:0000313" key="1">
    <source>
        <dbReference type="EMBL" id="EFE86001.1"/>
    </source>
</evidence>
<reference evidence="1 2" key="1">
    <citation type="submission" date="2010-02" db="EMBL/GenBank/DDBJ databases">
        <authorList>
            <person name="Weinstock G."/>
            <person name="Sodergren E."/>
            <person name="Clifton S."/>
            <person name="Fulton L."/>
            <person name="Fulton B."/>
            <person name="Courtney L."/>
            <person name="Fronick C."/>
            <person name="Harrison M."/>
            <person name="Strong C."/>
            <person name="Farmer C."/>
            <person name="Delahaunty K."/>
            <person name="Markovic C."/>
            <person name="Hall O."/>
            <person name="Minx P."/>
            <person name="Tomlinson C."/>
            <person name="Mitreva M."/>
            <person name="Nelson J."/>
            <person name="Hou S."/>
            <person name="Wollam A."/>
            <person name="Pepin K.H."/>
            <person name="Johnson M."/>
            <person name="Bhonagiri V."/>
            <person name="Zhang X."/>
            <person name="Suruliraj S."/>
            <person name="Warren W."/>
            <person name="Chinwalla A."/>
            <person name="Mardis E.R."/>
            <person name="Wilson R.K."/>
        </authorList>
    </citation>
    <scope>NUCLEOTIDE SEQUENCE [LARGE SCALE GENOMIC DNA]</scope>
    <source>
        <strain evidence="1 2">ATCC 33693</strain>
    </source>
</reference>
<dbReference type="AlphaFoldDB" id="D4CX81"/>
<proteinExistence type="predicted"/>
<comment type="caution">
    <text evidence="1">The sequence shown here is derived from an EMBL/GenBank/DDBJ whole genome shotgun (WGS) entry which is preliminary data.</text>
</comment>
<evidence type="ECO:0000313" key="2">
    <source>
        <dbReference type="Proteomes" id="UP000003748"/>
    </source>
</evidence>
<sequence>MHADDKELFDALVLAIISRRDPMRKFKGIYFYINNSRVEKTQDYGNDLDNERYDLGNYFLFSDEAKEVLESKEYKDFWGKVRENKIENNKSSKNGCRHKKFTLAGTIYPFTSKKEDELKVICADCGVVLDDDPRRYMIEKGLWKIK</sequence>
<accession>D4CX81</accession>
<dbReference type="HOGENOM" id="CLU_1774714_0_0_0"/>
<gene>
    <name evidence="1" type="ORF">FUSPEROL_02042</name>
</gene>
<dbReference type="STRING" id="546275.FUSPEROL_02042"/>
<name>D4CX81_9FUSO</name>
<protein>
    <submittedName>
        <fullName evidence="1">Uncharacterized protein</fullName>
    </submittedName>
</protein>
<organism evidence="1 2">
    <name type="scientific">Fusobacterium periodonticum ATCC 33693</name>
    <dbReference type="NCBI Taxonomy" id="546275"/>
    <lineage>
        <taxon>Bacteria</taxon>
        <taxon>Fusobacteriati</taxon>
        <taxon>Fusobacteriota</taxon>
        <taxon>Fusobacteriia</taxon>
        <taxon>Fusobacteriales</taxon>
        <taxon>Fusobacteriaceae</taxon>
        <taxon>Fusobacterium</taxon>
    </lineage>
</organism>